<dbReference type="Gene3D" id="3.90.190.20">
    <property type="entry name" value="Mur ligase, C-terminal domain"/>
    <property type="match status" value="1"/>
</dbReference>
<feature type="domain" description="Mur ligase C-terminal" evidence="13">
    <location>
        <begin position="293"/>
        <end position="404"/>
    </location>
</feature>
<dbReference type="HAMAP" id="MF_02019">
    <property type="entry name" value="MurF"/>
    <property type="match status" value="1"/>
</dbReference>
<dbReference type="Pfam" id="PF01225">
    <property type="entry name" value="Mur_ligase"/>
    <property type="match status" value="1"/>
</dbReference>
<accession>A0A0S8GL33</accession>
<dbReference type="InterPro" id="IPR051046">
    <property type="entry name" value="MurCDEF_CellWall_CoF430Synth"/>
</dbReference>
<dbReference type="InterPro" id="IPR036615">
    <property type="entry name" value="Mur_ligase_C_dom_sf"/>
</dbReference>
<evidence type="ECO:0000313" key="15">
    <source>
        <dbReference type="EMBL" id="KPK73720.1"/>
    </source>
</evidence>
<keyword evidence="7 10" id="KW-0573">Peptidoglycan synthesis</keyword>
<dbReference type="InterPro" id="IPR000713">
    <property type="entry name" value="Mur_ligase_N"/>
</dbReference>
<evidence type="ECO:0000256" key="10">
    <source>
        <dbReference type="HAMAP-Rule" id="MF_02019"/>
    </source>
</evidence>
<dbReference type="Gene3D" id="3.40.1190.10">
    <property type="entry name" value="Mur-like, catalytic domain"/>
    <property type="match status" value="1"/>
</dbReference>
<evidence type="ECO:0000259" key="13">
    <source>
        <dbReference type="Pfam" id="PF02875"/>
    </source>
</evidence>
<dbReference type="GO" id="GO:0071555">
    <property type="term" value="P:cell wall organization"/>
    <property type="evidence" value="ECO:0007669"/>
    <property type="project" value="UniProtKB-KW"/>
</dbReference>
<protein>
    <recommendedName>
        <fullName evidence="10 11">UDP-N-acetylmuramoyl-tripeptide--D-alanyl-D-alanine ligase</fullName>
        <ecNumber evidence="10 11">6.3.2.10</ecNumber>
    </recommendedName>
    <alternativeName>
        <fullName evidence="10">D-alanyl-D-alanine-adding enzyme</fullName>
    </alternativeName>
</protein>
<dbReference type="GO" id="GO:0008766">
    <property type="term" value="F:UDP-N-acetylmuramoylalanyl-D-glutamyl-2,6-diaminopimelate-D-alanyl-D-alanine ligase activity"/>
    <property type="evidence" value="ECO:0007669"/>
    <property type="project" value="RHEA"/>
</dbReference>
<evidence type="ECO:0000256" key="2">
    <source>
        <dbReference type="ARBA" id="ARBA00022598"/>
    </source>
</evidence>
<dbReference type="GO" id="GO:0051301">
    <property type="term" value="P:cell division"/>
    <property type="evidence" value="ECO:0007669"/>
    <property type="project" value="UniProtKB-KW"/>
</dbReference>
<evidence type="ECO:0000259" key="14">
    <source>
        <dbReference type="Pfam" id="PF08245"/>
    </source>
</evidence>
<comment type="similarity">
    <text evidence="10">Belongs to the MurCDEF family. MurF subfamily.</text>
</comment>
<dbReference type="NCBIfam" id="TIGR01143">
    <property type="entry name" value="murF"/>
    <property type="match status" value="1"/>
</dbReference>
<dbReference type="Gene3D" id="3.40.1390.10">
    <property type="entry name" value="MurE/MurF, N-terminal domain"/>
    <property type="match status" value="1"/>
</dbReference>
<feature type="domain" description="Mur ligase N-terminal catalytic" evidence="12">
    <location>
        <begin position="20"/>
        <end position="69"/>
    </location>
</feature>
<dbReference type="Proteomes" id="UP000051096">
    <property type="component" value="Unassembled WGS sequence"/>
</dbReference>
<dbReference type="InterPro" id="IPR013221">
    <property type="entry name" value="Mur_ligase_cen"/>
</dbReference>
<evidence type="ECO:0000256" key="9">
    <source>
        <dbReference type="ARBA" id="ARBA00023316"/>
    </source>
</evidence>
<dbReference type="InterPro" id="IPR035911">
    <property type="entry name" value="MurE/MurF_N"/>
</dbReference>
<evidence type="ECO:0000256" key="4">
    <source>
        <dbReference type="ARBA" id="ARBA00022741"/>
    </source>
</evidence>
<dbReference type="InterPro" id="IPR005863">
    <property type="entry name" value="UDP-N-AcMur_synth"/>
</dbReference>
<keyword evidence="2 10" id="KW-0436">Ligase</keyword>
<keyword evidence="1 10" id="KW-0963">Cytoplasm</keyword>
<keyword evidence="4 10" id="KW-0547">Nucleotide-binding</keyword>
<dbReference type="SUPFAM" id="SSF53623">
    <property type="entry name" value="MurD-like peptide ligases, catalytic domain"/>
    <property type="match status" value="1"/>
</dbReference>
<dbReference type="GO" id="GO:0009252">
    <property type="term" value="P:peptidoglycan biosynthetic process"/>
    <property type="evidence" value="ECO:0007669"/>
    <property type="project" value="UniProtKB-UniRule"/>
</dbReference>
<gene>
    <name evidence="10" type="primary">murF</name>
    <name evidence="15" type="ORF">AMJ87_00940</name>
</gene>
<evidence type="ECO:0000256" key="3">
    <source>
        <dbReference type="ARBA" id="ARBA00022618"/>
    </source>
</evidence>
<dbReference type="GO" id="GO:0008360">
    <property type="term" value="P:regulation of cell shape"/>
    <property type="evidence" value="ECO:0007669"/>
    <property type="project" value="UniProtKB-KW"/>
</dbReference>
<dbReference type="PATRIC" id="fig|1703780.3.peg.2960"/>
<evidence type="ECO:0000259" key="12">
    <source>
        <dbReference type="Pfam" id="PF01225"/>
    </source>
</evidence>
<dbReference type="GO" id="GO:0047480">
    <property type="term" value="F:UDP-N-acetylmuramoyl-tripeptide-D-alanyl-D-alanine ligase activity"/>
    <property type="evidence" value="ECO:0007669"/>
    <property type="project" value="UniProtKB-UniRule"/>
</dbReference>
<dbReference type="Pfam" id="PF02875">
    <property type="entry name" value="Mur_ligase_C"/>
    <property type="match status" value="1"/>
</dbReference>
<name>A0A0S8GL33_UNCW3</name>
<keyword evidence="5 10" id="KW-0067">ATP-binding</keyword>
<dbReference type="InterPro" id="IPR004101">
    <property type="entry name" value="Mur_ligase_C"/>
</dbReference>
<dbReference type="EC" id="6.3.2.10" evidence="10 11"/>
<feature type="domain" description="Mur ligase central" evidence="14">
    <location>
        <begin position="100"/>
        <end position="270"/>
    </location>
</feature>
<comment type="catalytic activity">
    <reaction evidence="10 11">
        <text>D-alanyl-D-alanine + UDP-N-acetyl-alpha-D-muramoyl-L-alanyl-gamma-D-glutamyl-meso-2,6-diaminopimelate + ATP = UDP-N-acetyl-alpha-D-muramoyl-L-alanyl-gamma-D-glutamyl-meso-2,6-diaminopimeloyl-D-alanyl-D-alanine + ADP + phosphate + H(+)</text>
        <dbReference type="Rhea" id="RHEA:28374"/>
        <dbReference type="ChEBI" id="CHEBI:15378"/>
        <dbReference type="ChEBI" id="CHEBI:30616"/>
        <dbReference type="ChEBI" id="CHEBI:43474"/>
        <dbReference type="ChEBI" id="CHEBI:57822"/>
        <dbReference type="ChEBI" id="CHEBI:61386"/>
        <dbReference type="ChEBI" id="CHEBI:83905"/>
        <dbReference type="ChEBI" id="CHEBI:456216"/>
        <dbReference type="EC" id="6.3.2.10"/>
    </reaction>
</comment>
<evidence type="ECO:0000256" key="7">
    <source>
        <dbReference type="ARBA" id="ARBA00022984"/>
    </source>
</evidence>
<dbReference type="PANTHER" id="PTHR43024">
    <property type="entry name" value="UDP-N-ACETYLMURAMOYL-TRIPEPTIDE--D-ALANYL-D-ALANINE LIGASE"/>
    <property type="match status" value="1"/>
</dbReference>
<evidence type="ECO:0000256" key="8">
    <source>
        <dbReference type="ARBA" id="ARBA00023306"/>
    </source>
</evidence>
<dbReference type="SUPFAM" id="SSF63418">
    <property type="entry name" value="MurE/MurF N-terminal domain"/>
    <property type="match status" value="1"/>
</dbReference>
<keyword evidence="6 10" id="KW-0133">Cell shape</keyword>
<comment type="pathway">
    <text evidence="10 11">Cell wall biogenesis; peptidoglycan biosynthesis.</text>
</comment>
<evidence type="ECO:0000256" key="1">
    <source>
        <dbReference type="ARBA" id="ARBA00022490"/>
    </source>
</evidence>
<dbReference type="UniPathway" id="UPA00219"/>
<reference evidence="15 16" key="1">
    <citation type="journal article" date="2015" name="Microbiome">
        <title>Genomic resolution of linkages in carbon, nitrogen, and sulfur cycling among widespread estuary sediment bacteria.</title>
        <authorList>
            <person name="Baker B.J."/>
            <person name="Lazar C.S."/>
            <person name="Teske A.P."/>
            <person name="Dick G.J."/>
        </authorList>
    </citation>
    <scope>NUCLEOTIDE SEQUENCE [LARGE SCALE GENOMIC DNA]</scope>
    <source>
        <strain evidence="15">SM23_60</strain>
    </source>
</reference>
<sequence length="419" mass="45334">MIKNAVDIMQGVGPFSHELIRGVSIHSRTAKPGDLFFALHGEHTDGHYYTKEAVMNGACAVVVEKQTSTGYDIVVNDTLYALGELARYYRSLFTPTTVAVTGTNGKTTVKNLIVAILMNGNTVTSTVKNYNSLIGLPLTIFELNGSEHYLIVEMGTNAPGEIARLCEMARPQIGVITTVGPGHLQGLGSLDGVRKEKSALIGALPADGFAVVGDAAGDISGPNVTRFSLEQCTDIEVTETGSSFTYLGKRFSTPLLGVGNVYNCCAALCLTTLLGCDYDTQRDALARAQPEPGRLEPLYAGRLLIINDSYNANPASMKAAFTLMAEFKRRSIYVLGDMLELGTDSTRLHQEIGAYAQDKCDLLLTCGEQARWYGGKHFSNKSALIRHLLSILSDTDAVLIKASRGLHFETVVDELLRRR</sequence>
<dbReference type="PANTHER" id="PTHR43024:SF1">
    <property type="entry name" value="UDP-N-ACETYLMURAMOYL-TRIPEPTIDE--D-ALANYL-D-ALANINE LIGASE"/>
    <property type="match status" value="1"/>
</dbReference>
<dbReference type="Pfam" id="PF08245">
    <property type="entry name" value="Mur_ligase_M"/>
    <property type="match status" value="1"/>
</dbReference>
<keyword evidence="8 10" id="KW-0131">Cell cycle</keyword>
<comment type="function">
    <text evidence="10 11">Involved in cell wall formation. Catalyzes the final step in the synthesis of UDP-N-acetylmuramoyl-pentapeptide, the precursor of murein.</text>
</comment>
<dbReference type="SUPFAM" id="SSF53244">
    <property type="entry name" value="MurD-like peptide ligases, peptide-binding domain"/>
    <property type="match status" value="1"/>
</dbReference>
<dbReference type="GO" id="GO:0005737">
    <property type="term" value="C:cytoplasm"/>
    <property type="evidence" value="ECO:0007669"/>
    <property type="project" value="UniProtKB-SubCell"/>
</dbReference>
<evidence type="ECO:0000313" key="16">
    <source>
        <dbReference type="Proteomes" id="UP000051096"/>
    </source>
</evidence>
<comment type="caution">
    <text evidence="15">The sequence shown here is derived from an EMBL/GenBank/DDBJ whole genome shotgun (WGS) entry which is preliminary data.</text>
</comment>
<proteinExistence type="inferred from homology"/>
<keyword evidence="3 10" id="KW-0132">Cell division</keyword>
<dbReference type="InterPro" id="IPR036565">
    <property type="entry name" value="Mur-like_cat_sf"/>
</dbReference>
<organism evidence="15 16">
    <name type="scientific">candidate division WOR_3 bacterium SM23_60</name>
    <dbReference type="NCBI Taxonomy" id="1703780"/>
    <lineage>
        <taxon>Bacteria</taxon>
        <taxon>Bacteria division WOR-3</taxon>
    </lineage>
</organism>
<keyword evidence="9 10" id="KW-0961">Cell wall biogenesis/degradation</keyword>
<feature type="binding site" evidence="10">
    <location>
        <begin position="102"/>
        <end position="108"/>
    </location>
    <ligand>
        <name>ATP</name>
        <dbReference type="ChEBI" id="CHEBI:30616"/>
    </ligand>
</feature>
<comment type="subcellular location">
    <subcellularLocation>
        <location evidence="10 11">Cytoplasm</location>
    </subcellularLocation>
</comment>
<evidence type="ECO:0000256" key="5">
    <source>
        <dbReference type="ARBA" id="ARBA00022840"/>
    </source>
</evidence>
<dbReference type="GO" id="GO:0005524">
    <property type="term" value="F:ATP binding"/>
    <property type="evidence" value="ECO:0007669"/>
    <property type="project" value="UniProtKB-UniRule"/>
</dbReference>
<evidence type="ECO:0000256" key="11">
    <source>
        <dbReference type="RuleBase" id="RU004136"/>
    </source>
</evidence>
<dbReference type="AlphaFoldDB" id="A0A0S8GL33"/>
<dbReference type="EMBL" id="LJUO01000004">
    <property type="protein sequence ID" value="KPK73720.1"/>
    <property type="molecule type" value="Genomic_DNA"/>
</dbReference>
<evidence type="ECO:0000256" key="6">
    <source>
        <dbReference type="ARBA" id="ARBA00022960"/>
    </source>
</evidence>